<protein>
    <recommendedName>
        <fullName evidence="6">Large ribosomal subunit protein mL49</fullName>
    </recommendedName>
</protein>
<comment type="subcellular location">
    <subcellularLocation>
        <location evidence="1">Mitochondrion</location>
    </subcellularLocation>
</comment>
<accession>A0AAD6ISD8</accession>
<dbReference type="GO" id="GO:0006412">
    <property type="term" value="P:translation"/>
    <property type="evidence" value="ECO:0007669"/>
    <property type="project" value="InterPro"/>
</dbReference>
<dbReference type="AlphaFoldDB" id="A0AAD6ISD8"/>
<feature type="compositionally biased region" description="Low complexity" evidence="7">
    <location>
        <begin position="80"/>
        <end position="90"/>
    </location>
</feature>
<evidence type="ECO:0000256" key="1">
    <source>
        <dbReference type="ARBA" id="ARBA00004173"/>
    </source>
</evidence>
<proteinExistence type="inferred from homology"/>
<keyword evidence="4" id="KW-0496">Mitochondrion</keyword>
<dbReference type="PANTHER" id="PTHR13477:SF0">
    <property type="entry name" value="LARGE RIBOSOMAL SUBUNIT PROTEIN ML49"/>
    <property type="match status" value="1"/>
</dbReference>
<reference evidence="8" key="1">
    <citation type="submission" date="2023-01" db="EMBL/GenBank/DDBJ databases">
        <title>The chitinases involved in constricting ring structure development in the nematode-trapping fungus Drechslerella dactyloides.</title>
        <authorList>
            <person name="Wang R."/>
            <person name="Zhang L."/>
            <person name="Tang P."/>
            <person name="Li S."/>
            <person name="Liang L."/>
        </authorList>
    </citation>
    <scope>NUCLEOTIDE SEQUENCE</scope>
    <source>
        <strain evidence="8">YMF1.00031</strain>
    </source>
</reference>
<evidence type="ECO:0000256" key="4">
    <source>
        <dbReference type="ARBA" id="ARBA00023128"/>
    </source>
</evidence>
<dbReference type="EMBL" id="JAQGDS010000010">
    <property type="protein sequence ID" value="KAJ6257526.1"/>
    <property type="molecule type" value="Genomic_DNA"/>
</dbReference>
<dbReference type="InterPro" id="IPR007740">
    <property type="entry name" value="Ribosomal_mL49"/>
</dbReference>
<comment type="similarity">
    <text evidence="2">Belongs to the mitochondrion-specific ribosomal protein mL49 family.</text>
</comment>
<dbReference type="Gene3D" id="3.30.780.10">
    <property type="entry name" value="SUI1-like domain"/>
    <property type="match status" value="1"/>
</dbReference>
<keyword evidence="5" id="KW-0687">Ribonucleoprotein</keyword>
<comment type="caution">
    <text evidence="8">The sequence shown here is derived from an EMBL/GenBank/DDBJ whole genome shotgun (WGS) entry which is preliminary data.</text>
</comment>
<keyword evidence="3 8" id="KW-0689">Ribosomal protein</keyword>
<gene>
    <name evidence="8" type="ORF">Dda_7311</name>
</gene>
<dbReference type="GO" id="GO:0005762">
    <property type="term" value="C:mitochondrial large ribosomal subunit"/>
    <property type="evidence" value="ECO:0007669"/>
    <property type="project" value="TreeGrafter"/>
</dbReference>
<keyword evidence="9" id="KW-1185">Reference proteome</keyword>
<feature type="region of interest" description="Disordered" evidence="7">
    <location>
        <begin position="69"/>
        <end position="106"/>
    </location>
</feature>
<sequence>MHIQRPTYKILLRWHPAPAISPTLAIDIADNLTVKQASLSPAMNVLRRPRLWQSPIAYLSHGTSRSIATSSRLTSLPSQSPETSAPLSTPTSPPPPPSLPSSANLPYQIPLTKNGNLPVFQEHRSKSGVVTWTTIRRVKGDTGALKADLVKYLGVKPTDVRVKDPAMHVQVWGKRAEKVKEFLRSKGFREEYPLAKMAKEGDKGSV</sequence>
<dbReference type="PANTHER" id="PTHR13477">
    <property type="entry name" value="MITOCHONDRIAL 39S RIBOSOMAL PROTEIN L49"/>
    <property type="match status" value="1"/>
</dbReference>
<dbReference type="Pfam" id="PF05046">
    <property type="entry name" value="Img2"/>
    <property type="match status" value="1"/>
</dbReference>
<evidence type="ECO:0000256" key="7">
    <source>
        <dbReference type="SAM" id="MobiDB-lite"/>
    </source>
</evidence>
<name>A0AAD6ISD8_DREDA</name>
<evidence type="ECO:0000313" key="8">
    <source>
        <dbReference type="EMBL" id="KAJ6257526.1"/>
    </source>
</evidence>
<evidence type="ECO:0000256" key="3">
    <source>
        <dbReference type="ARBA" id="ARBA00022980"/>
    </source>
</evidence>
<evidence type="ECO:0000256" key="6">
    <source>
        <dbReference type="ARBA" id="ARBA00035191"/>
    </source>
</evidence>
<dbReference type="GO" id="GO:0003735">
    <property type="term" value="F:structural constituent of ribosome"/>
    <property type="evidence" value="ECO:0007669"/>
    <property type="project" value="InterPro"/>
</dbReference>
<dbReference type="Proteomes" id="UP001221413">
    <property type="component" value="Unassembled WGS sequence"/>
</dbReference>
<evidence type="ECO:0000256" key="2">
    <source>
        <dbReference type="ARBA" id="ARBA00005677"/>
    </source>
</evidence>
<organism evidence="8 9">
    <name type="scientific">Drechslerella dactyloides</name>
    <name type="common">Nematode-trapping fungus</name>
    <name type="synonym">Arthrobotrys dactyloides</name>
    <dbReference type="NCBI Taxonomy" id="74499"/>
    <lineage>
        <taxon>Eukaryota</taxon>
        <taxon>Fungi</taxon>
        <taxon>Dikarya</taxon>
        <taxon>Ascomycota</taxon>
        <taxon>Pezizomycotina</taxon>
        <taxon>Orbiliomycetes</taxon>
        <taxon>Orbiliales</taxon>
        <taxon>Orbiliaceae</taxon>
        <taxon>Drechslerella</taxon>
    </lineage>
</organism>
<evidence type="ECO:0000313" key="9">
    <source>
        <dbReference type="Proteomes" id="UP001221413"/>
    </source>
</evidence>
<evidence type="ECO:0000256" key="5">
    <source>
        <dbReference type="ARBA" id="ARBA00023274"/>
    </source>
</evidence>
<feature type="compositionally biased region" description="Polar residues" evidence="7">
    <location>
        <begin position="69"/>
        <end position="79"/>
    </location>
</feature>